<feature type="chain" id="PRO_5016771354" evidence="8">
    <location>
        <begin position="22"/>
        <end position="460"/>
    </location>
</feature>
<dbReference type="AlphaFoldDB" id="A0A377QZM1"/>
<gene>
    <name evidence="9" type="ORF">NCTC13336_00377</name>
</gene>
<protein>
    <submittedName>
        <fullName evidence="9">Outer membrane protein NMB0088</fullName>
    </submittedName>
</protein>
<accession>A0A377QZM1</accession>
<evidence type="ECO:0000313" key="9">
    <source>
        <dbReference type="EMBL" id="STR00180.1"/>
    </source>
</evidence>
<sequence length="460" mass="49917">MKRIRIAVFLVSAAFASQARASGYHFGTQSVTAQGTANAAAAEAADSATIFYNPAGLAKLDSSEITAAANIVAPHIAYGDAEAQYMRGGSVQGETSGKITKDIVPAPHLYGAYKVNDDWTLGLGVYVPFASSTEYGKNSVLRHHLNKLGLTTIAVEPVAAYKISPRHAAAAGIIAQYSTAELRKYADWNASGRLGAHSGLSDGHAEVKGKDWGFGYQLGWLWDVNDRVRIGANYRSKIRHDIKGTADWQPDGAAVSTPLPHLGGQSAYQALIGSAFGYKAHEKAHVRIVTPESFSVHGMYQAGAKTRLFADLTWTRHSRFNRAELVFENSKAAVATRSDRTVITPNWRNTYKIAVGGSYQYSGPLQLRAGIAFDQSPVRGAQSRLNTLPDGNRIWYSAGVKYTRGKHHIFDLAYSHIHINDTRFEGAAATGYDVDSKGRASASFKNHADILGIQYTYKFR</sequence>
<dbReference type="GO" id="GO:0009279">
    <property type="term" value="C:cell outer membrane"/>
    <property type="evidence" value="ECO:0007669"/>
    <property type="project" value="UniProtKB-SubCell"/>
</dbReference>
<evidence type="ECO:0000256" key="8">
    <source>
        <dbReference type="SAM" id="SignalP"/>
    </source>
</evidence>
<dbReference type="GO" id="GO:0015483">
    <property type="term" value="F:long-chain fatty acid transporting porin activity"/>
    <property type="evidence" value="ECO:0007669"/>
    <property type="project" value="TreeGrafter"/>
</dbReference>
<evidence type="ECO:0000256" key="6">
    <source>
        <dbReference type="ARBA" id="ARBA00023136"/>
    </source>
</evidence>
<evidence type="ECO:0000256" key="3">
    <source>
        <dbReference type="ARBA" id="ARBA00022452"/>
    </source>
</evidence>
<keyword evidence="4" id="KW-0812">Transmembrane</keyword>
<comment type="subcellular location">
    <subcellularLocation>
        <location evidence="1">Cell outer membrane</location>
        <topology evidence="1">Multi-pass membrane protein</topology>
    </subcellularLocation>
</comment>
<dbReference type="Proteomes" id="UP000254293">
    <property type="component" value="Unassembled WGS sequence"/>
</dbReference>
<dbReference type="SUPFAM" id="SSF56935">
    <property type="entry name" value="Porins"/>
    <property type="match status" value="1"/>
</dbReference>
<keyword evidence="5 8" id="KW-0732">Signal</keyword>
<comment type="similarity">
    <text evidence="2">Belongs to the OmpP1/FadL family.</text>
</comment>
<name>A0A377QZM1_9NEIS</name>
<evidence type="ECO:0000313" key="10">
    <source>
        <dbReference type="Proteomes" id="UP000254293"/>
    </source>
</evidence>
<evidence type="ECO:0000256" key="1">
    <source>
        <dbReference type="ARBA" id="ARBA00004571"/>
    </source>
</evidence>
<organism evidence="9 10">
    <name type="scientific">Kingella potus</name>
    <dbReference type="NCBI Taxonomy" id="265175"/>
    <lineage>
        <taxon>Bacteria</taxon>
        <taxon>Pseudomonadati</taxon>
        <taxon>Pseudomonadota</taxon>
        <taxon>Betaproteobacteria</taxon>
        <taxon>Neisseriales</taxon>
        <taxon>Neisseriaceae</taxon>
        <taxon>Kingella</taxon>
    </lineage>
</organism>
<feature type="signal peptide" evidence="8">
    <location>
        <begin position="1"/>
        <end position="21"/>
    </location>
</feature>
<dbReference type="PANTHER" id="PTHR35093">
    <property type="entry name" value="OUTER MEMBRANE PROTEIN NMB0088-RELATED"/>
    <property type="match status" value="1"/>
</dbReference>
<evidence type="ECO:0000256" key="2">
    <source>
        <dbReference type="ARBA" id="ARBA00008163"/>
    </source>
</evidence>
<keyword evidence="3" id="KW-1134">Transmembrane beta strand</keyword>
<keyword evidence="10" id="KW-1185">Reference proteome</keyword>
<evidence type="ECO:0000256" key="5">
    <source>
        <dbReference type="ARBA" id="ARBA00022729"/>
    </source>
</evidence>
<evidence type="ECO:0000256" key="4">
    <source>
        <dbReference type="ARBA" id="ARBA00022692"/>
    </source>
</evidence>
<reference evidence="9 10" key="1">
    <citation type="submission" date="2018-06" db="EMBL/GenBank/DDBJ databases">
        <authorList>
            <consortium name="Pathogen Informatics"/>
            <person name="Doyle S."/>
        </authorList>
    </citation>
    <scope>NUCLEOTIDE SEQUENCE [LARGE SCALE GENOMIC DNA]</scope>
    <source>
        <strain evidence="9 10">NCTC13336</strain>
    </source>
</reference>
<keyword evidence="7" id="KW-0998">Cell outer membrane</keyword>
<keyword evidence="6" id="KW-0472">Membrane</keyword>
<proteinExistence type="inferred from homology"/>
<evidence type="ECO:0000256" key="7">
    <source>
        <dbReference type="ARBA" id="ARBA00023237"/>
    </source>
</evidence>
<dbReference type="InterPro" id="IPR005017">
    <property type="entry name" value="OMPP1/FadL/TodX"/>
</dbReference>
<dbReference type="RefSeq" id="WP_115307491.1">
    <property type="nucleotide sequence ID" value="NZ_CP091516.1"/>
</dbReference>
<dbReference type="Gene3D" id="2.40.160.60">
    <property type="entry name" value="Outer membrane protein transport protein (OMPP1/FadL/TodX)"/>
    <property type="match status" value="1"/>
</dbReference>
<dbReference type="OrthoDB" id="19849at2"/>
<dbReference type="Pfam" id="PF03349">
    <property type="entry name" value="Toluene_X"/>
    <property type="match status" value="1"/>
</dbReference>
<dbReference type="EMBL" id="UGJJ01000001">
    <property type="protein sequence ID" value="STR00180.1"/>
    <property type="molecule type" value="Genomic_DNA"/>
</dbReference>
<dbReference type="PANTHER" id="PTHR35093:SF8">
    <property type="entry name" value="OUTER MEMBRANE PROTEIN NMB0088-RELATED"/>
    <property type="match status" value="1"/>
</dbReference>